<evidence type="ECO:0000256" key="1">
    <source>
        <dbReference type="ARBA" id="ARBA00022801"/>
    </source>
</evidence>
<protein>
    <recommendedName>
        <fullName evidence="5">PNPLA domain-containing protein</fullName>
    </recommendedName>
</protein>
<feature type="active site" description="Nucleophile" evidence="4">
    <location>
        <position position="51"/>
    </location>
</feature>
<dbReference type="CDD" id="cd07216">
    <property type="entry name" value="Pat17_PNPLA8_PNPLA9_like3"/>
    <property type="match status" value="1"/>
</dbReference>
<dbReference type="Pfam" id="PF01734">
    <property type="entry name" value="Patatin"/>
    <property type="match status" value="1"/>
</dbReference>
<dbReference type="GO" id="GO:0019369">
    <property type="term" value="P:arachidonate metabolic process"/>
    <property type="evidence" value="ECO:0007669"/>
    <property type="project" value="TreeGrafter"/>
</dbReference>
<gene>
    <name evidence="6" type="ORF">KVT40_003519</name>
</gene>
<dbReference type="SUPFAM" id="SSF52151">
    <property type="entry name" value="FabD/lysophospholipase-like"/>
    <property type="match status" value="1"/>
</dbReference>
<evidence type="ECO:0000313" key="7">
    <source>
        <dbReference type="Proteomes" id="UP000809789"/>
    </source>
</evidence>
<dbReference type="GO" id="GO:0016020">
    <property type="term" value="C:membrane"/>
    <property type="evidence" value="ECO:0007669"/>
    <property type="project" value="TreeGrafter"/>
</dbReference>
<dbReference type="AlphaFoldDB" id="A0A8K0PL86"/>
<dbReference type="OrthoDB" id="6612291at2759"/>
<feature type="short sequence motif" description="GXGXXG" evidence="4">
    <location>
        <begin position="13"/>
        <end position="18"/>
    </location>
</feature>
<dbReference type="PROSITE" id="PS51635">
    <property type="entry name" value="PNPLA"/>
    <property type="match status" value="1"/>
</dbReference>
<evidence type="ECO:0000313" key="6">
    <source>
        <dbReference type="EMBL" id="KAG8629654.1"/>
    </source>
</evidence>
<dbReference type="PANTHER" id="PTHR24185">
    <property type="entry name" value="CALCIUM-INDEPENDENT PHOSPHOLIPASE A2-GAMMA"/>
    <property type="match status" value="1"/>
</dbReference>
<accession>A0A8K0PL86</accession>
<evidence type="ECO:0000256" key="4">
    <source>
        <dbReference type="PROSITE-ProRule" id="PRU01161"/>
    </source>
</evidence>
<proteinExistence type="predicted"/>
<keyword evidence="1 4" id="KW-0378">Hydrolase</keyword>
<dbReference type="InterPro" id="IPR002641">
    <property type="entry name" value="PNPLA_dom"/>
</dbReference>
<dbReference type="GO" id="GO:0016042">
    <property type="term" value="P:lipid catabolic process"/>
    <property type="evidence" value="ECO:0007669"/>
    <property type="project" value="UniProtKB-UniRule"/>
</dbReference>
<evidence type="ECO:0000259" key="5">
    <source>
        <dbReference type="PROSITE" id="PS51635"/>
    </source>
</evidence>
<feature type="active site" description="Proton acceptor" evidence="4">
    <location>
        <position position="196"/>
    </location>
</feature>
<dbReference type="EMBL" id="JAESVG020000003">
    <property type="protein sequence ID" value="KAG8629654.1"/>
    <property type="molecule type" value="Genomic_DNA"/>
</dbReference>
<feature type="domain" description="PNPLA" evidence="5">
    <location>
        <begin position="9"/>
        <end position="209"/>
    </location>
</feature>
<keyword evidence="2 4" id="KW-0442">Lipid degradation</keyword>
<organism evidence="6 7">
    <name type="scientific">Elsinoe batatas</name>
    <dbReference type="NCBI Taxonomy" id="2601811"/>
    <lineage>
        <taxon>Eukaryota</taxon>
        <taxon>Fungi</taxon>
        <taxon>Dikarya</taxon>
        <taxon>Ascomycota</taxon>
        <taxon>Pezizomycotina</taxon>
        <taxon>Dothideomycetes</taxon>
        <taxon>Dothideomycetidae</taxon>
        <taxon>Myriangiales</taxon>
        <taxon>Elsinoaceae</taxon>
        <taxon>Elsinoe</taxon>
    </lineage>
</organism>
<keyword evidence="7" id="KW-1185">Reference proteome</keyword>
<evidence type="ECO:0000256" key="3">
    <source>
        <dbReference type="ARBA" id="ARBA00023098"/>
    </source>
</evidence>
<dbReference type="GO" id="GO:0046486">
    <property type="term" value="P:glycerolipid metabolic process"/>
    <property type="evidence" value="ECO:0007669"/>
    <property type="project" value="UniProtKB-ARBA"/>
</dbReference>
<comment type="caution">
    <text evidence="6">The sequence shown here is derived from an EMBL/GenBank/DDBJ whole genome shotgun (WGS) entry which is preliminary data.</text>
</comment>
<evidence type="ECO:0000256" key="2">
    <source>
        <dbReference type="ARBA" id="ARBA00022963"/>
    </source>
</evidence>
<name>A0A8K0PL86_9PEZI</name>
<dbReference type="InterPro" id="IPR016035">
    <property type="entry name" value="Acyl_Trfase/lysoPLipase"/>
</dbReference>
<keyword evidence="3 4" id="KW-0443">Lipid metabolism</keyword>
<dbReference type="GO" id="GO:0047499">
    <property type="term" value="F:calcium-independent phospholipase A2 activity"/>
    <property type="evidence" value="ECO:0007669"/>
    <property type="project" value="TreeGrafter"/>
</dbReference>
<dbReference type="PANTHER" id="PTHR24185:SF1">
    <property type="entry name" value="CALCIUM-INDEPENDENT PHOSPHOLIPASE A2-GAMMA"/>
    <property type="match status" value="1"/>
</dbReference>
<feature type="short sequence motif" description="GXSXG" evidence="4">
    <location>
        <begin position="49"/>
        <end position="53"/>
    </location>
</feature>
<reference evidence="6" key="1">
    <citation type="submission" date="2021-07" db="EMBL/GenBank/DDBJ databases">
        <title>Elsinoe batatas strain:CRI-CJ2 Genome sequencing and assembly.</title>
        <authorList>
            <person name="Huang L."/>
        </authorList>
    </citation>
    <scope>NUCLEOTIDE SEQUENCE</scope>
    <source>
        <strain evidence="6">CRI-CJ2</strain>
    </source>
</reference>
<feature type="short sequence motif" description="DGA/G" evidence="4">
    <location>
        <begin position="196"/>
        <end position="198"/>
    </location>
</feature>
<dbReference type="Gene3D" id="3.40.1090.10">
    <property type="entry name" value="Cytosolic phospholipase A2 catalytic domain"/>
    <property type="match status" value="1"/>
</dbReference>
<sequence length="332" mass="36734">MTGSDLNLLCIDGGGIRGLSALYILQKLMEMIRHDDPPKPCDCFDLIGGTSTGGWIAIMLGRLRMSVDECIAAFMDLQDEIFTRSNTRLNNDASNASSPMYDMCALEMGFKNIIASRGLDPESLLKDTGKPSCKVFVTATTAVGPSTEMLSSYFRPRGPSELYKHTKIWEAVRATSATSTFFGPIEIGPQRRKFYDGGALAINPVEKLWEEAADMVEDTDSLRDRLNCLVSIGTGLRFLTSFDDSAEGLLQTLMSIATDAELTADRFQRDKSELFQNKSCYRFNAPSVGNVNLDSPEVKGDVAQMTDYYIGKQETWNSLRQCRSKLLPRVGM</sequence>
<dbReference type="Proteomes" id="UP000809789">
    <property type="component" value="Unassembled WGS sequence"/>
</dbReference>